<protein>
    <submittedName>
        <fullName evidence="1">Uncharacterized protein</fullName>
    </submittedName>
</protein>
<name>A0A4E0RMC8_FASHE</name>
<keyword evidence="2" id="KW-1185">Reference proteome</keyword>
<gene>
    <name evidence="1" type="ORF">D915_007472</name>
</gene>
<evidence type="ECO:0000313" key="1">
    <source>
        <dbReference type="EMBL" id="THD21917.1"/>
    </source>
</evidence>
<sequence>MAYLHSFPTRVEGNLDVWNVDDAEIEFSEWKYCGRNLPVANWKQIICVCLENEQKLLLFDSFSDSLKFPSASHVSVSRLTSNDGCHCTSSSCQKVTDGWIFREYDGLQSKKNSQSLQNACSPSSMSLHESVSNGTYKSIERSFEEKPCGVKHLLISNNDRDHLKVEKHFGFRTLFARALKHKKKPELTHSSSSLWDVALNSDLLVPPELSVSTYTISFDASTTRLDQAAASMLQDHSTNRKSFTSKLVTGIKRSLSLHHLERSGTTTNRGDSRGFSVEQLNSRNTDTARRILVRRRGSRTARLFHCIRPNTTLQNNGSAHLDEIEKSEFLHPKLSGVTADRRTSWSSCRHTASFPNSFEVPLRNSSRDRLVSSNSFTDCLSRMPDQLPQSHSTHSVQTDRWLWNQRTSLHCPTGYSLTCPGLISVGPVHSSLTGGRSHCFLLVGPVLSTRNSFILTPVQTGANLEARIFSAPSQLSRLRWIRR</sequence>
<reference evidence="1" key="1">
    <citation type="submission" date="2019-03" db="EMBL/GenBank/DDBJ databases">
        <title>Improved annotation for the trematode Fasciola hepatica.</title>
        <authorList>
            <person name="Choi Y.-J."/>
            <person name="Martin J."/>
            <person name="Mitreva M."/>
        </authorList>
    </citation>
    <scope>NUCLEOTIDE SEQUENCE [LARGE SCALE GENOMIC DNA]</scope>
</reference>
<accession>A0A4E0RMC8</accession>
<dbReference type="AlphaFoldDB" id="A0A4E0RMC8"/>
<comment type="caution">
    <text evidence="1">The sequence shown here is derived from an EMBL/GenBank/DDBJ whole genome shotgun (WGS) entry which is preliminary data.</text>
</comment>
<proteinExistence type="predicted"/>
<dbReference type="EMBL" id="JXXN02003144">
    <property type="protein sequence ID" value="THD21917.1"/>
    <property type="molecule type" value="Genomic_DNA"/>
</dbReference>
<evidence type="ECO:0000313" key="2">
    <source>
        <dbReference type="Proteomes" id="UP000230066"/>
    </source>
</evidence>
<dbReference type="Proteomes" id="UP000230066">
    <property type="component" value="Unassembled WGS sequence"/>
</dbReference>
<organism evidence="1 2">
    <name type="scientific">Fasciola hepatica</name>
    <name type="common">Liver fluke</name>
    <dbReference type="NCBI Taxonomy" id="6192"/>
    <lineage>
        <taxon>Eukaryota</taxon>
        <taxon>Metazoa</taxon>
        <taxon>Spiralia</taxon>
        <taxon>Lophotrochozoa</taxon>
        <taxon>Platyhelminthes</taxon>
        <taxon>Trematoda</taxon>
        <taxon>Digenea</taxon>
        <taxon>Plagiorchiida</taxon>
        <taxon>Echinostomata</taxon>
        <taxon>Echinostomatoidea</taxon>
        <taxon>Fasciolidae</taxon>
        <taxon>Fasciola</taxon>
    </lineage>
</organism>